<proteinExistence type="predicted"/>
<protein>
    <submittedName>
        <fullName evidence="2">Uncharacterized protein</fullName>
    </submittedName>
</protein>
<dbReference type="EMBL" id="JAUIRO010000005">
    <property type="protein sequence ID" value="KAK0712527.1"/>
    <property type="molecule type" value="Genomic_DNA"/>
</dbReference>
<dbReference type="Proteomes" id="UP001172101">
    <property type="component" value="Unassembled WGS sequence"/>
</dbReference>
<feature type="compositionally biased region" description="Basic residues" evidence="1">
    <location>
        <begin position="163"/>
        <end position="175"/>
    </location>
</feature>
<feature type="compositionally biased region" description="Polar residues" evidence="1">
    <location>
        <begin position="148"/>
        <end position="159"/>
    </location>
</feature>
<dbReference type="GeneID" id="85328832"/>
<sequence length="175" mass="18361">MAAASGNLHNSFVDPNELWGVESDDPDLPGPANISFRFSPTGDRAKGTGKRGCWLPAADDTESTPSPSAPGQSPPAGKPSTVDGYEFVSSPPGSGQSPTANVAPTAPMYMYTPTDPMYMYAPTAPIYIPSSDPSLGGNLASAKKSQACADSSSDGSAEQNHQRQSRRARKRRRKS</sequence>
<feature type="region of interest" description="Disordered" evidence="1">
    <location>
        <begin position="1"/>
        <end position="109"/>
    </location>
</feature>
<accession>A0AA40AAY0</accession>
<keyword evidence="3" id="KW-1185">Reference proteome</keyword>
<name>A0AA40AAY0_9PEZI</name>
<feature type="compositionally biased region" description="Polar residues" evidence="1">
    <location>
        <begin position="91"/>
        <end position="102"/>
    </location>
</feature>
<dbReference type="RefSeq" id="XP_060293850.1">
    <property type="nucleotide sequence ID" value="XM_060445562.1"/>
</dbReference>
<gene>
    <name evidence="2" type="ORF">B0T26DRAFT_752754</name>
</gene>
<evidence type="ECO:0000256" key="1">
    <source>
        <dbReference type="SAM" id="MobiDB-lite"/>
    </source>
</evidence>
<organism evidence="2 3">
    <name type="scientific">Lasiosphaeria miniovina</name>
    <dbReference type="NCBI Taxonomy" id="1954250"/>
    <lineage>
        <taxon>Eukaryota</taxon>
        <taxon>Fungi</taxon>
        <taxon>Dikarya</taxon>
        <taxon>Ascomycota</taxon>
        <taxon>Pezizomycotina</taxon>
        <taxon>Sordariomycetes</taxon>
        <taxon>Sordariomycetidae</taxon>
        <taxon>Sordariales</taxon>
        <taxon>Lasiosphaeriaceae</taxon>
        <taxon>Lasiosphaeria</taxon>
    </lineage>
</organism>
<evidence type="ECO:0000313" key="3">
    <source>
        <dbReference type="Proteomes" id="UP001172101"/>
    </source>
</evidence>
<reference evidence="2" key="1">
    <citation type="submission" date="2023-06" db="EMBL/GenBank/DDBJ databases">
        <title>Genome-scale phylogeny and comparative genomics of the fungal order Sordariales.</title>
        <authorList>
            <consortium name="Lawrence Berkeley National Laboratory"/>
            <person name="Hensen N."/>
            <person name="Bonometti L."/>
            <person name="Westerberg I."/>
            <person name="Brannstrom I.O."/>
            <person name="Guillou S."/>
            <person name="Cros-Aarteil S."/>
            <person name="Calhoun S."/>
            <person name="Haridas S."/>
            <person name="Kuo A."/>
            <person name="Mondo S."/>
            <person name="Pangilinan J."/>
            <person name="Riley R."/>
            <person name="LaButti K."/>
            <person name="Andreopoulos B."/>
            <person name="Lipzen A."/>
            <person name="Chen C."/>
            <person name="Yanf M."/>
            <person name="Daum C."/>
            <person name="Ng V."/>
            <person name="Clum A."/>
            <person name="Steindorff A."/>
            <person name="Ohm R."/>
            <person name="Martin F."/>
            <person name="Silar P."/>
            <person name="Natvig D."/>
            <person name="Lalanne C."/>
            <person name="Gautier V."/>
            <person name="Ament-velasquez S.L."/>
            <person name="Kruys A."/>
            <person name="Hutchinson M.I."/>
            <person name="Powell A.J."/>
            <person name="Barry K."/>
            <person name="Miller A.N."/>
            <person name="Grigoriev I.V."/>
            <person name="Debuchy R."/>
            <person name="Gladieux P."/>
            <person name="Thoren M.H."/>
            <person name="Johannesson H."/>
        </authorList>
    </citation>
    <scope>NUCLEOTIDE SEQUENCE</scope>
    <source>
        <strain evidence="2">SMH2392-1A</strain>
    </source>
</reference>
<dbReference type="AlphaFoldDB" id="A0AA40AAY0"/>
<evidence type="ECO:0000313" key="2">
    <source>
        <dbReference type="EMBL" id="KAK0712527.1"/>
    </source>
</evidence>
<comment type="caution">
    <text evidence="2">The sequence shown here is derived from an EMBL/GenBank/DDBJ whole genome shotgun (WGS) entry which is preliminary data.</text>
</comment>
<feature type="region of interest" description="Disordered" evidence="1">
    <location>
        <begin position="122"/>
        <end position="175"/>
    </location>
</feature>